<dbReference type="Proteomes" id="UP001055072">
    <property type="component" value="Unassembled WGS sequence"/>
</dbReference>
<sequence length="151" mass="15897">MEIERALDSHQRGMLDLSVISRAEGSSSQSACPFRSPMLLFRRNRAVAACVLLGFVALNSVGAATACGHHNAQDDGDDNDDDGEDSDNSSSRSSRQHGTATGTQSSSSNACSESSSSIPQLGGSRTHHGISKGAIAGIVIALFCHWQYLLF</sequence>
<gene>
    <name evidence="1" type="ORF">BDY19DRAFT_951179</name>
</gene>
<name>A0ACB8U0S0_9APHY</name>
<evidence type="ECO:0000313" key="2">
    <source>
        <dbReference type="Proteomes" id="UP001055072"/>
    </source>
</evidence>
<accession>A0ACB8U0S0</accession>
<organism evidence="1 2">
    <name type="scientific">Irpex rosettiformis</name>
    <dbReference type="NCBI Taxonomy" id="378272"/>
    <lineage>
        <taxon>Eukaryota</taxon>
        <taxon>Fungi</taxon>
        <taxon>Dikarya</taxon>
        <taxon>Basidiomycota</taxon>
        <taxon>Agaricomycotina</taxon>
        <taxon>Agaricomycetes</taxon>
        <taxon>Polyporales</taxon>
        <taxon>Irpicaceae</taxon>
        <taxon>Irpex</taxon>
    </lineage>
</organism>
<protein>
    <submittedName>
        <fullName evidence="1">Uncharacterized protein</fullName>
    </submittedName>
</protein>
<evidence type="ECO:0000313" key="1">
    <source>
        <dbReference type="EMBL" id="KAI0087947.1"/>
    </source>
</evidence>
<reference evidence="1" key="1">
    <citation type="journal article" date="2021" name="Environ. Microbiol.">
        <title>Gene family expansions and transcriptome signatures uncover fungal adaptations to wood decay.</title>
        <authorList>
            <person name="Hage H."/>
            <person name="Miyauchi S."/>
            <person name="Viragh M."/>
            <person name="Drula E."/>
            <person name="Min B."/>
            <person name="Chaduli D."/>
            <person name="Navarro D."/>
            <person name="Favel A."/>
            <person name="Norest M."/>
            <person name="Lesage-Meessen L."/>
            <person name="Balint B."/>
            <person name="Merenyi Z."/>
            <person name="de Eugenio L."/>
            <person name="Morin E."/>
            <person name="Martinez A.T."/>
            <person name="Baldrian P."/>
            <person name="Stursova M."/>
            <person name="Martinez M.J."/>
            <person name="Novotny C."/>
            <person name="Magnuson J.K."/>
            <person name="Spatafora J.W."/>
            <person name="Maurice S."/>
            <person name="Pangilinan J."/>
            <person name="Andreopoulos W."/>
            <person name="LaButti K."/>
            <person name="Hundley H."/>
            <person name="Na H."/>
            <person name="Kuo A."/>
            <person name="Barry K."/>
            <person name="Lipzen A."/>
            <person name="Henrissat B."/>
            <person name="Riley R."/>
            <person name="Ahrendt S."/>
            <person name="Nagy L.G."/>
            <person name="Grigoriev I.V."/>
            <person name="Martin F."/>
            <person name="Rosso M.N."/>
        </authorList>
    </citation>
    <scope>NUCLEOTIDE SEQUENCE</scope>
    <source>
        <strain evidence="1">CBS 384.51</strain>
    </source>
</reference>
<dbReference type="EMBL" id="MU274915">
    <property type="protein sequence ID" value="KAI0087947.1"/>
    <property type="molecule type" value="Genomic_DNA"/>
</dbReference>
<comment type="caution">
    <text evidence="1">The sequence shown here is derived from an EMBL/GenBank/DDBJ whole genome shotgun (WGS) entry which is preliminary data.</text>
</comment>
<keyword evidence="2" id="KW-1185">Reference proteome</keyword>
<proteinExistence type="predicted"/>